<dbReference type="InterPro" id="IPR025403">
    <property type="entry name" value="TgpA-like_C"/>
</dbReference>
<keyword evidence="4" id="KW-1185">Reference proteome</keyword>
<comment type="caution">
    <text evidence="3">The sequence shown here is derived from an EMBL/GenBank/DDBJ whole genome shotgun (WGS) entry which is preliminary data.</text>
</comment>
<evidence type="ECO:0000259" key="2">
    <source>
        <dbReference type="Pfam" id="PF13559"/>
    </source>
</evidence>
<reference evidence="3" key="1">
    <citation type="submission" date="2020-01" db="EMBL/GenBank/DDBJ databases">
        <authorList>
            <person name="Seo Y.L."/>
        </authorList>
    </citation>
    <scope>NUCLEOTIDE SEQUENCE</scope>
    <source>
        <strain evidence="3">R11</strain>
    </source>
</reference>
<evidence type="ECO:0000313" key="4">
    <source>
        <dbReference type="Proteomes" id="UP000638732"/>
    </source>
</evidence>
<evidence type="ECO:0000313" key="3">
    <source>
        <dbReference type="EMBL" id="NCD72315.1"/>
    </source>
</evidence>
<dbReference type="AlphaFoldDB" id="A0A965ZJJ6"/>
<dbReference type="Pfam" id="PF13559">
    <property type="entry name" value="DUF4129"/>
    <property type="match status" value="1"/>
</dbReference>
<keyword evidence="1" id="KW-0812">Transmembrane</keyword>
<gene>
    <name evidence="3" type="ORF">GSY63_23325</name>
</gene>
<keyword evidence="1" id="KW-1133">Transmembrane helix</keyword>
<name>A0A965ZJJ6_9SPHI</name>
<organism evidence="3 4">
    <name type="scientific">Mucilaginibacter agri</name>
    <dbReference type="NCBI Taxonomy" id="2695265"/>
    <lineage>
        <taxon>Bacteria</taxon>
        <taxon>Pseudomonadati</taxon>
        <taxon>Bacteroidota</taxon>
        <taxon>Sphingobacteriia</taxon>
        <taxon>Sphingobacteriales</taxon>
        <taxon>Sphingobacteriaceae</taxon>
        <taxon>Mucilaginibacter</taxon>
    </lineage>
</organism>
<feature type="transmembrane region" description="Helical" evidence="1">
    <location>
        <begin position="102"/>
        <end position="123"/>
    </location>
</feature>
<dbReference type="Proteomes" id="UP000638732">
    <property type="component" value="Unassembled WGS sequence"/>
</dbReference>
<sequence>MTSDRSLIISTDSLKGGPPIIIDAVPKAVARPVYHFIKTDTAQVVIRHINDKALKHFADDPTFDYTEEKSHATNWWDKFWEWFWHLFQNSTQNESTRYSIPYLSYIFWIAIGAFILFVIIKFATSNGINIFNRGSMQISDIQTGAVEDINQINFDQEIEKALEQGNYRLAVRLLFLSSLKQLNDAGLINWRADKTNSAYLNEITDTDQRQVFTAITRQFEYVWYGEFSIDGDSFQNIHGLFNRFKQMLP</sequence>
<keyword evidence="1" id="KW-0472">Membrane</keyword>
<protein>
    <submittedName>
        <fullName evidence="3">DUF4129 domain-containing protein</fullName>
    </submittedName>
</protein>
<dbReference type="RefSeq" id="WP_166588264.1">
    <property type="nucleotide sequence ID" value="NZ_WWEO01000045.1"/>
</dbReference>
<reference evidence="3" key="2">
    <citation type="submission" date="2020-10" db="EMBL/GenBank/DDBJ databases">
        <title>Mucilaginibacter sp. nov., isolated from soil.</title>
        <authorList>
            <person name="Jeon C.O."/>
        </authorList>
    </citation>
    <scope>NUCLEOTIDE SEQUENCE</scope>
    <source>
        <strain evidence="3">R11</strain>
    </source>
</reference>
<proteinExistence type="predicted"/>
<accession>A0A965ZJJ6</accession>
<evidence type="ECO:0000256" key="1">
    <source>
        <dbReference type="SAM" id="Phobius"/>
    </source>
</evidence>
<dbReference type="EMBL" id="WWEO01000045">
    <property type="protein sequence ID" value="NCD72315.1"/>
    <property type="molecule type" value="Genomic_DNA"/>
</dbReference>
<feature type="domain" description="Protein-glutamine gamma-glutamyltransferase-like C-terminal" evidence="2">
    <location>
        <begin position="177"/>
        <end position="235"/>
    </location>
</feature>